<reference evidence="11" key="1">
    <citation type="journal article" date="2009" name="Genome Res.">
        <title>Comparative genomic analyses of the human fungal pathogens Coccidioides and their relatives.</title>
        <authorList>
            <person name="Sharpton T.J."/>
            <person name="Stajich J.E."/>
            <person name="Rounsley S.D."/>
            <person name="Gardner M.J."/>
            <person name="Wortman J.R."/>
            <person name="Jordar V.S."/>
            <person name="Maiti R."/>
            <person name="Kodira C.D."/>
            <person name="Neafsey D.E."/>
            <person name="Zeng Q."/>
            <person name="Hung C.-Y."/>
            <person name="McMahan C."/>
            <person name="Muszewska A."/>
            <person name="Grynberg M."/>
            <person name="Mandel M.A."/>
            <person name="Kellner E.M."/>
            <person name="Barker B.M."/>
            <person name="Galgiani J.N."/>
            <person name="Orbach M.J."/>
            <person name="Kirkland T.N."/>
            <person name="Cole G.T."/>
            <person name="Henn M.R."/>
            <person name="Birren B.W."/>
            <person name="Taylor J.W."/>
        </authorList>
    </citation>
    <scope>NUCLEOTIDE SEQUENCE [LARGE SCALE GENOMIC DNA]</scope>
    <source>
        <strain evidence="11">RS</strain>
    </source>
</reference>
<feature type="region of interest" description="Disordered" evidence="8">
    <location>
        <begin position="1"/>
        <end position="106"/>
    </location>
</feature>
<dbReference type="Gene3D" id="1.20.58.340">
    <property type="entry name" value="Magnesium transport protein CorA, transmembrane region"/>
    <property type="match status" value="2"/>
</dbReference>
<evidence type="ECO:0000256" key="8">
    <source>
        <dbReference type="SAM" id="MobiDB-lite"/>
    </source>
</evidence>
<dbReference type="VEuPathDB" id="FungiDB:CIMG_09313"/>
<dbReference type="EMBL" id="GG704915">
    <property type="protein sequence ID" value="EAS28109.3"/>
    <property type="molecule type" value="Genomic_DNA"/>
</dbReference>
<dbReference type="PANTHER" id="PTHR46494">
    <property type="entry name" value="CORA FAMILY METAL ION TRANSPORTER (EUROFUNG)"/>
    <property type="match status" value="1"/>
</dbReference>
<feature type="transmembrane region" description="Helical" evidence="9">
    <location>
        <begin position="530"/>
        <end position="551"/>
    </location>
</feature>
<evidence type="ECO:0000313" key="11">
    <source>
        <dbReference type="Proteomes" id="UP000001261"/>
    </source>
</evidence>
<dbReference type="OrthoDB" id="165352at2759"/>
<evidence type="ECO:0000256" key="1">
    <source>
        <dbReference type="ARBA" id="ARBA00004651"/>
    </source>
</evidence>
<organism evidence="10 11">
    <name type="scientific">Coccidioides immitis (strain RS)</name>
    <name type="common">Valley fever fungus</name>
    <dbReference type="NCBI Taxonomy" id="246410"/>
    <lineage>
        <taxon>Eukaryota</taxon>
        <taxon>Fungi</taxon>
        <taxon>Dikarya</taxon>
        <taxon>Ascomycota</taxon>
        <taxon>Pezizomycotina</taxon>
        <taxon>Eurotiomycetes</taxon>
        <taxon>Eurotiomycetidae</taxon>
        <taxon>Onygenales</taxon>
        <taxon>Onygenaceae</taxon>
        <taxon>Coccidioides</taxon>
    </lineage>
</organism>
<dbReference type="GO" id="GO:0005886">
    <property type="term" value="C:plasma membrane"/>
    <property type="evidence" value="ECO:0007669"/>
    <property type="project" value="UniProtKB-SubCell"/>
</dbReference>
<dbReference type="OMA" id="HCIIITE"/>
<keyword evidence="5 9" id="KW-0812">Transmembrane</keyword>
<dbReference type="SUPFAM" id="SSF143865">
    <property type="entry name" value="CorA soluble domain-like"/>
    <property type="match status" value="1"/>
</dbReference>
<proteinExistence type="inferred from homology"/>
<keyword evidence="6 9" id="KW-1133">Transmembrane helix</keyword>
<sequence>MSITGYNHAQYPENSSDSLCDLEARAASTSQKRDRTLSSSPGHCAQNPCGFTYADSSSVKRRTRRSNTAHSYYADVAAGQPGWRPGEEPGLDPSEPIPPPYRAPGESLLPQSINKRCDITVVDCSHDNIRVYQLDNDTLPGFLEKGKEPWVVCRWINVNGLSWDVVRLLATEKRIHKLAVEDLMHSIDRTKADWYSDHTFVLLEMQKLIKLRSYDSVEGSEAESDTEDGRLSETTSRTSSPSKRINKRGTVGGVIKDALLDLLRPTFEKRRLKRNASQTGLQPNAIRTLQRFRGGPNEDRVEFMERHAVLGPRGLGVAIEQVSIFLHADNTITSFFEESGDDIEGPIVQRLCSPGTILRESCDASMILQAILDAIADLAIPVTRAYQDVMGELELEVLTDPDIHQSTTLYLLTSEISVLRNAIQPMIGVINSLRDRSSGIEVKKASSTANFLLPTGRPSSRNSIHPDVEGVRMASAVSISPMCQTYLGDVLDHCITTTEQYDQMRRLAANMIELIFNTIGAYQNESMKQLTLVTCMFLPLTFLTGYFGMNFPRFTGVNNHSDAFFWIIAVPFVFATMVFLMREMIKRWLLRLAQRRLIWSSRRRRKDR</sequence>
<dbReference type="GO" id="GO:0050897">
    <property type="term" value="F:cobalt ion binding"/>
    <property type="evidence" value="ECO:0007669"/>
    <property type="project" value="TreeGrafter"/>
</dbReference>
<evidence type="ECO:0000256" key="6">
    <source>
        <dbReference type="ARBA" id="ARBA00022989"/>
    </source>
</evidence>
<dbReference type="GeneID" id="4558679"/>
<evidence type="ECO:0000256" key="7">
    <source>
        <dbReference type="ARBA" id="ARBA00023136"/>
    </source>
</evidence>
<dbReference type="KEGG" id="cim:CIMG_09313"/>
<dbReference type="InterPro" id="IPR045863">
    <property type="entry name" value="CorA_TM1_TM2"/>
</dbReference>
<evidence type="ECO:0000256" key="5">
    <source>
        <dbReference type="ARBA" id="ARBA00022692"/>
    </source>
</evidence>
<dbReference type="STRING" id="246410.J3K231"/>
<gene>
    <name evidence="10" type="ORF">CIMG_09313</name>
</gene>
<dbReference type="InParanoid" id="J3K231"/>
<protein>
    <submittedName>
        <fullName evidence="10">CorA family metal ion transporter</fullName>
    </submittedName>
</protein>
<dbReference type="PANTHER" id="PTHR46494:SF1">
    <property type="entry name" value="CORA FAMILY METAL ION TRANSPORTER (EUROFUNG)"/>
    <property type="match status" value="1"/>
</dbReference>
<dbReference type="InterPro" id="IPR045861">
    <property type="entry name" value="CorA_cytoplasmic_dom"/>
</dbReference>
<keyword evidence="11" id="KW-1185">Reference proteome</keyword>
<evidence type="ECO:0000256" key="9">
    <source>
        <dbReference type="SAM" id="Phobius"/>
    </source>
</evidence>
<keyword evidence="7 9" id="KW-0472">Membrane</keyword>
<reference evidence="11" key="2">
    <citation type="journal article" date="2010" name="Genome Res.">
        <title>Population genomic sequencing of Coccidioides fungi reveals recent hybridization and transposon control.</title>
        <authorList>
            <person name="Neafsey D.E."/>
            <person name="Barker B.M."/>
            <person name="Sharpton T.J."/>
            <person name="Stajich J.E."/>
            <person name="Park D.J."/>
            <person name="Whiston E."/>
            <person name="Hung C.-Y."/>
            <person name="McMahan C."/>
            <person name="White J."/>
            <person name="Sykes S."/>
            <person name="Heiman D."/>
            <person name="Young S."/>
            <person name="Zeng Q."/>
            <person name="Abouelleil A."/>
            <person name="Aftuck L."/>
            <person name="Bessette D."/>
            <person name="Brown A."/>
            <person name="FitzGerald M."/>
            <person name="Lui A."/>
            <person name="Macdonald J.P."/>
            <person name="Priest M."/>
            <person name="Orbach M.J."/>
            <person name="Galgiani J.N."/>
            <person name="Kirkland T.N."/>
            <person name="Cole G.T."/>
            <person name="Birren B.W."/>
            <person name="Henn M.R."/>
            <person name="Taylor J.W."/>
            <person name="Rounsley S.D."/>
        </authorList>
    </citation>
    <scope>GENOME REANNOTATION</scope>
    <source>
        <strain evidence="11">RS</strain>
    </source>
</reference>
<dbReference type="InterPro" id="IPR002523">
    <property type="entry name" value="MgTranspt_CorA/ZnTranspt_ZntB"/>
</dbReference>
<evidence type="ECO:0000256" key="2">
    <source>
        <dbReference type="ARBA" id="ARBA00009765"/>
    </source>
</evidence>
<dbReference type="SUPFAM" id="SSF144083">
    <property type="entry name" value="Magnesium transport protein CorA, transmembrane region"/>
    <property type="match status" value="1"/>
</dbReference>
<dbReference type="Pfam" id="PF01544">
    <property type="entry name" value="CorA"/>
    <property type="match status" value="1"/>
</dbReference>
<dbReference type="AlphaFoldDB" id="J3K231"/>
<evidence type="ECO:0000256" key="4">
    <source>
        <dbReference type="ARBA" id="ARBA00022475"/>
    </source>
</evidence>
<dbReference type="Proteomes" id="UP000001261">
    <property type="component" value="Unassembled WGS sequence"/>
</dbReference>
<comment type="subcellular location">
    <subcellularLocation>
        <location evidence="1">Cell membrane</location>
        <topology evidence="1">Multi-pass membrane protein</topology>
    </subcellularLocation>
</comment>
<accession>J3K231</accession>
<keyword evidence="4" id="KW-1003">Cell membrane</keyword>
<keyword evidence="3" id="KW-0813">Transport</keyword>
<feature type="compositionally biased region" description="Polar residues" evidence="8">
    <location>
        <begin position="1"/>
        <end position="18"/>
    </location>
</feature>
<dbReference type="GO" id="GO:0015095">
    <property type="term" value="F:magnesium ion transmembrane transporter activity"/>
    <property type="evidence" value="ECO:0007669"/>
    <property type="project" value="TreeGrafter"/>
</dbReference>
<name>J3K231_COCIM</name>
<evidence type="ECO:0000256" key="3">
    <source>
        <dbReference type="ARBA" id="ARBA00022448"/>
    </source>
</evidence>
<feature type="transmembrane region" description="Helical" evidence="9">
    <location>
        <begin position="563"/>
        <end position="581"/>
    </location>
</feature>
<comment type="similarity">
    <text evidence="2">Belongs to the CorA metal ion transporter (MIT) (TC 1.A.35) family.</text>
</comment>
<dbReference type="Gene3D" id="3.30.460.20">
    <property type="entry name" value="CorA soluble domain-like"/>
    <property type="match status" value="1"/>
</dbReference>
<dbReference type="RefSeq" id="XP_001239692.2">
    <property type="nucleotide sequence ID" value="XM_001239691.2"/>
</dbReference>
<feature type="region of interest" description="Disordered" evidence="8">
    <location>
        <begin position="219"/>
        <end position="247"/>
    </location>
</feature>
<feature type="compositionally biased region" description="Polar residues" evidence="8">
    <location>
        <begin position="232"/>
        <end position="243"/>
    </location>
</feature>
<evidence type="ECO:0000313" key="10">
    <source>
        <dbReference type="EMBL" id="EAS28109.3"/>
    </source>
</evidence>
<dbReference type="GO" id="GO:0015087">
    <property type="term" value="F:cobalt ion transmembrane transporter activity"/>
    <property type="evidence" value="ECO:0007669"/>
    <property type="project" value="TreeGrafter"/>
</dbReference>
<dbReference type="GO" id="GO:0000287">
    <property type="term" value="F:magnesium ion binding"/>
    <property type="evidence" value="ECO:0007669"/>
    <property type="project" value="TreeGrafter"/>
</dbReference>